<dbReference type="PANTHER" id="PTHR43711:SF1">
    <property type="entry name" value="HISTIDINE KINASE 1"/>
    <property type="match status" value="1"/>
</dbReference>
<evidence type="ECO:0000256" key="1">
    <source>
        <dbReference type="ARBA" id="ARBA00000085"/>
    </source>
</evidence>
<feature type="chain" id="PRO_5024307606" description="histidine kinase" evidence="9">
    <location>
        <begin position="20"/>
        <end position="645"/>
    </location>
</feature>
<dbReference type="RefSeq" id="WP_138075948.1">
    <property type="nucleotide sequence ID" value="NZ_VAJM01000002.1"/>
</dbReference>
<dbReference type="Gene3D" id="1.10.287.130">
    <property type="match status" value="1"/>
</dbReference>
<dbReference type="InterPro" id="IPR011990">
    <property type="entry name" value="TPR-like_helical_dom_sf"/>
</dbReference>
<organism evidence="11 12">
    <name type="scientific">Hymenobacter jeollabukensis</name>
    <dbReference type="NCBI Taxonomy" id="2025313"/>
    <lineage>
        <taxon>Bacteria</taxon>
        <taxon>Pseudomonadati</taxon>
        <taxon>Bacteroidota</taxon>
        <taxon>Cytophagia</taxon>
        <taxon>Cytophagales</taxon>
        <taxon>Hymenobacteraceae</taxon>
        <taxon>Hymenobacter</taxon>
    </lineage>
</organism>
<dbReference type="InterPro" id="IPR036890">
    <property type="entry name" value="HATPase_C_sf"/>
</dbReference>
<dbReference type="SUPFAM" id="SSF47384">
    <property type="entry name" value="Homodimeric domain of signal transducing histidine kinase"/>
    <property type="match status" value="1"/>
</dbReference>
<dbReference type="EMBL" id="VAJM01000002">
    <property type="protein sequence ID" value="TLM95451.1"/>
    <property type="molecule type" value="Genomic_DNA"/>
</dbReference>
<feature type="coiled-coil region" evidence="7">
    <location>
        <begin position="335"/>
        <end position="398"/>
    </location>
</feature>
<sequence>MRWIPLWLLLLGSVLPARAQDTLALARLRQRLRVLPADTSRVRALNQLCYGLHDVAPTRALPYGEQAVTLARRLHDQPGLLYALLYLGSCYANLSDGPHALQLQQQALTLAQKLHNADGIVRGYAGMGGIHHERGDTTSALRNYRLGLEHLREPGVSVRTQLMLLGNLGGLSFYMGHTADGLLYTRRAMQLAHRHGDLSGESVYVGHLGTYYLRQERLDVAEGLLRKALTLAEAAHNQRVEASQLTMLATVLLLRNEPDEAEELARRALALARRISFPERVLDAYDILAGINEVRQDYEQAYGWRQLYVALNDTLNSKARLSTLSALQTRYETRAKEHQIRLLTQRAQLQQLRNRVLWAVVATLLLGLAGVGTLTWKLRRSRQALARHHAALEQANADTRRLAASKDRLYSIVAHDLRGPVTSFVGVTELIDFYLRRGDEEGLRRLPAQVRQSAQHLNGLLDNLLNWAVTETGELAFEPAVLMLDELLLEAVELHQSAAEARQITMTCSAPEGLAAWADAHMTRTVLRNLLGNALRFTPRGGSIRLSAVRATTPGEVLVQVADTGSGMSPEQVATLLNPDHAPARPQHARSGTGLGWPLCQAFVQRQGGQLQLQSKPGLGTTVTFSLPLARETAPVPIQHIVTSA</sequence>
<dbReference type="SMART" id="SM00028">
    <property type="entry name" value="TPR"/>
    <property type="match status" value="5"/>
</dbReference>
<dbReference type="AlphaFoldDB" id="A0A5R8WUL3"/>
<gene>
    <name evidence="11" type="ORF">FDY95_06590</name>
</gene>
<dbReference type="GO" id="GO:0000155">
    <property type="term" value="F:phosphorelay sensor kinase activity"/>
    <property type="evidence" value="ECO:0007669"/>
    <property type="project" value="InterPro"/>
</dbReference>
<evidence type="ECO:0000256" key="3">
    <source>
        <dbReference type="ARBA" id="ARBA00022553"/>
    </source>
</evidence>
<evidence type="ECO:0000259" key="10">
    <source>
        <dbReference type="PROSITE" id="PS50109"/>
    </source>
</evidence>
<keyword evidence="6" id="KW-0902">Two-component regulatory system</keyword>
<evidence type="ECO:0000256" key="9">
    <source>
        <dbReference type="SAM" id="SignalP"/>
    </source>
</evidence>
<dbReference type="PRINTS" id="PR00344">
    <property type="entry name" value="BCTRLSENSOR"/>
</dbReference>
<evidence type="ECO:0000313" key="11">
    <source>
        <dbReference type="EMBL" id="TLM95451.1"/>
    </source>
</evidence>
<dbReference type="InterPro" id="IPR019734">
    <property type="entry name" value="TPR_rpt"/>
</dbReference>
<dbReference type="PANTHER" id="PTHR43711">
    <property type="entry name" value="TWO-COMPONENT HISTIDINE KINASE"/>
    <property type="match status" value="1"/>
</dbReference>
<keyword evidence="5 11" id="KW-0418">Kinase</keyword>
<dbReference type="SMART" id="SM00387">
    <property type="entry name" value="HATPase_c"/>
    <property type="match status" value="1"/>
</dbReference>
<evidence type="ECO:0000313" key="12">
    <source>
        <dbReference type="Proteomes" id="UP000305517"/>
    </source>
</evidence>
<comment type="caution">
    <text evidence="11">The sequence shown here is derived from an EMBL/GenBank/DDBJ whole genome shotgun (WGS) entry which is preliminary data.</text>
</comment>
<keyword evidence="12" id="KW-1185">Reference proteome</keyword>
<dbReference type="SUPFAM" id="SSF48452">
    <property type="entry name" value="TPR-like"/>
    <property type="match status" value="2"/>
</dbReference>
<keyword evidence="4" id="KW-0808">Transferase</keyword>
<name>A0A5R8WUL3_9BACT</name>
<accession>A0A5R8WUL3</accession>
<dbReference type="SMART" id="SM00388">
    <property type="entry name" value="HisKA"/>
    <property type="match status" value="1"/>
</dbReference>
<evidence type="ECO:0000256" key="2">
    <source>
        <dbReference type="ARBA" id="ARBA00012438"/>
    </source>
</evidence>
<dbReference type="Gene3D" id="1.25.40.10">
    <property type="entry name" value="Tetratricopeptide repeat domain"/>
    <property type="match status" value="1"/>
</dbReference>
<evidence type="ECO:0000256" key="7">
    <source>
        <dbReference type="SAM" id="Coils"/>
    </source>
</evidence>
<evidence type="ECO:0000256" key="5">
    <source>
        <dbReference type="ARBA" id="ARBA00022777"/>
    </source>
</evidence>
<feature type="domain" description="Histidine kinase" evidence="10">
    <location>
        <begin position="412"/>
        <end position="631"/>
    </location>
</feature>
<dbReference type="InterPro" id="IPR004358">
    <property type="entry name" value="Sig_transdc_His_kin-like_C"/>
</dbReference>
<proteinExistence type="predicted"/>
<dbReference type="InterPro" id="IPR050736">
    <property type="entry name" value="Sensor_HK_Regulatory"/>
</dbReference>
<protein>
    <recommendedName>
        <fullName evidence="2">histidine kinase</fullName>
        <ecNumber evidence="2">2.7.13.3</ecNumber>
    </recommendedName>
</protein>
<evidence type="ECO:0000256" key="6">
    <source>
        <dbReference type="ARBA" id="ARBA00023012"/>
    </source>
</evidence>
<keyword evidence="9" id="KW-0732">Signal</keyword>
<keyword evidence="8" id="KW-0812">Transmembrane</keyword>
<keyword evidence="8" id="KW-0472">Membrane</keyword>
<keyword evidence="3" id="KW-0597">Phosphoprotein</keyword>
<dbReference type="InterPro" id="IPR003594">
    <property type="entry name" value="HATPase_dom"/>
</dbReference>
<feature type="signal peptide" evidence="9">
    <location>
        <begin position="1"/>
        <end position="19"/>
    </location>
</feature>
<reference evidence="11 12" key="1">
    <citation type="submission" date="2019-05" db="EMBL/GenBank/DDBJ databases">
        <title>Hymenobacter edaphi sp. nov., isolated from abandoned arsenic-contaminated farmland soil.</title>
        <authorList>
            <person name="Nie L."/>
        </authorList>
    </citation>
    <scope>NUCLEOTIDE SEQUENCE [LARGE SCALE GENOMIC DNA]</scope>
    <source>
        <strain evidence="11 12">1-3-3-8</strain>
    </source>
</reference>
<keyword evidence="8" id="KW-1133">Transmembrane helix</keyword>
<comment type="catalytic activity">
    <reaction evidence="1">
        <text>ATP + protein L-histidine = ADP + protein N-phospho-L-histidine.</text>
        <dbReference type="EC" id="2.7.13.3"/>
    </reaction>
</comment>
<dbReference type="Pfam" id="PF13424">
    <property type="entry name" value="TPR_12"/>
    <property type="match status" value="1"/>
</dbReference>
<dbReference type="EC" id="2.7.13.3" evidence="2"/>
<dbReference type="OrthoDB" id="9810447at2"/>
<feature type="transmembrane region" description="Helical" evidence="8">
    <location>
        <begin position="356"/>
        <end position="378"/>
    </location>
</feature>
<evidence type="ECO:0000256" key="4">
    <source>
        <dbReference type="ARBA" id="ARBA00022679"/>
    </source>
</evidence>
<dbReference type="InterPro" id="IPR003661">
    <property type="entry name" value="HisK_dim/P_dom"/>
</dbReference>
<dbReference type="SUPFAM" id="SSF55874">
    <property type="entry name" value="ATPase domain of HSP90 chaperone/DNA topoisomerase II/histidine kinase"/>
    <property type="match status" value="1"/>
</dbReference>
<dbReference type="Gene3D" id="3.30.565.10">
    <property type="entry name" value="Histidine kinase-like ATPase, C-terminal domain"/>
    <property type="match status" value="1"/>
</dbReference>
<dbReference type="PROSITE" id="PS50109">
    <property type="entry name" value="HIS_KIN"/>
    <property type="match status" value="1"/>
</dbReference>
<dbReference type="Proteomes" id="UP000305517">
    <property type="component" value="Unassembled WGS sequence"/>
</dbReference>
<dbReference type="InterPro" id="IPR036097">
    <property type="entry name" value="HisK_dim/P_sf"/>
</dbReference>
<evidence type="ECO:0000256" key="8">
    <source>
        <dbReference type="SAM" id="Phobius"/>
    </source>
</evidence>
<dbReference type="InterPro" id="IPR005467">
    <property type="entry name" value="His_kinase_dom"/>
</dbReference>
<dbReference type="Pfam" id="PF02518">
    <property type="entry name" value="HATPase_c"/>
    <property type="match status" value="1"/>
</dbReference>
<keyword evidence="7" id="KW-0175">Coiled coil</keyword>